<dbReference type="InterPro" id="IPR032625">
    <property type="entry name" value="M64_N"/>
</dbReference>
<reference evidence="3 4" key="1">
    <citation type="submission" date="2022-11" db="EMBL/GenBank/DDBJ databases">
        <title>Minimal conservation of predation-associated metabolite biosynthetic gene clusters underscores biosynthetic potential of Myxococcota including descriptions for ten novel species: Archangium lansinium sp. nov., Myxococcus landrumus sp. nov., Nannocystis bai.</title>
        <authorList>
            <person name="Ahearne A."/>
            <person name="Stevens C."/>
            <person name="Phillips K."/>
        </authorList>
    </citation>
    <scope>NUCLEOTIDE SEQUENCE [LARGE SCALE GENOMIC DNA]</scope>
    <source>
        <strain evidence="3 4">MIWBW</strain>
    </source>
</reference>
<sequence>MNVLLALLLAASTTSAPAPRTFRVDYFHTGNATEERFSLDRLVVEPLPWPGSPTRGVDETNLGKYLFEVRDRDTNRLVYSRGFASIYGEWETTPEAREMNRTFHESLRFPTPEKPVQVMLKKRAKDNSLREVWSFTVDPKDMFVDPSAPASPGPLLKLVESGPSADKVDFLILGDGYTEKERAKFEKDARRLVDILFSFSPFKERKQDFNVWGLMPAARESGISRPSTGIHRDSPVGATYDAFGSERYVLTFENRRFRDIAAFAPYEFVEILVNGNTYGGGGIFGLYSTVAADSLWSPYVFVHEFGHHFAGLADEYYTSETAYAPAEERVEPWEKNVTALNDPARLKWKDLVAPSTPLPTPWQKEEYEKHASEVQKQRRRIRAERRPESEMDALFTSQRDWEEKFLGQQQYAGKVGAFEGAMYEARGYYRPQADCVMFTRDRAPFCSVCQRALTEVIDLYAGPRSGKAAPKPAP</sequence>
<gene>
    <name evidence="3" type="ORF">OV287_51185</name>
</gene>
<evidence type="ECO:0000313" key="3">
    <source>
        <dbReference type="EMBL" id="MCY1082845.1"/>
    </source>
</evidence>
<dbReference type="InterPro" id="IPR038171">
    <property type="entry name" value="M64_N_sf"/>
</dbReference>
<proteinExistence type="predicted"/>
<feature type="signal peptide" evidence="1">
    <location>
        <begin position="1"/>
        <end position="18"/>
    </location>
</feature>
<feature type="chain" id="PRO_5045288549" evidence="1">
    <location>
        <begin position="19"/>
        <end position="474"/>
    </location>
</feature>
<dbReference type="Gene3D" id="3.40.390.10">
    <property type="entry name" value="Collagenase (Catalytic Domain)"/>
    <property type="match status" value="1"/>
</dbReference>
<dbReference type="EMBL" id="JAPNKA010000001">
    <property type="protein sequence ID" value="MCY1082845.1"/>
    <property type="molecule type" value="Genomic_DNA"/>
</dbReference>
<feature type="domain" description="Peptidase M64 N-terminal" evidence="2">
    <location>
        <begin position="19"/>
        <end position="133"/>
    </location>
</feature>
<comment type="caution">
    <text evidence="3">The sequence shown here is derived from an EMBL/GenBank/DDBJ whole genome shotgun (WGS) entry which is preliminary data.</text>
</comment>
<name>A0ABT4AMB9_9BACT</name>
<dbReference type="InterPro" id="IPR019026">
    <property type="entry name" value="Peptidase_M64_IgA"/>
</dbReference>
<protein>
    <submittedName>
        <fullName evidence="3">IgA Peptidase M64</fullName>
    </submittedName>
</protein>
<keyword evidence="1" id="KW-0732">Signal</keyword>
<evidence type="ECO:0000259" key="2">
    <source>
        <dbReference type="Pfam" id="PF16217"/>
    </source>
</evidence>
<keyword evidence="4" id="KW-1185">Reference proteome</keyword>
<dbReference type="Pfam" id="PF16217">
    <property type="entry name" value="M64_N"/>
    <property type="match status" value="1"/>
</dbReference>
<accession>A0ABT4AMB9</accession>
<dbReference type="InterPro" id="IPR024079">
    <property type="entry name" value="MetalloPept_cat_dom_sf"/>
</dbReference>
<dbReference type="Gene3D" id="2.60.40.3250">
    <property type="entry name" value="Peptidase M64, N-terminal domain"/>
    <property type="match status" value="1"/>
</dbReference>
<evidence type="ECO:0000313" key="4">
    <source>
        <dbReference type="Proteomes" id="UP001207654"/>
    </source>
</evidence>
<evidence type="ECO:0000256" key="1">
    <source>
        <dbReference type="SAM" id="SignalP"/>
    </source>
</evidence>
<organism evidence="3 4">
    <name type="scientific">Archangium lansingense</name>
    <dbReference type="NCBI Taxonomy" id="2995310"/>
    <lineage>
        <taxon>Bacteria</taxon>
        <taxon>Pseudomonadati</taxon>
        <taxon>Myxococcota</taxon>
        <taxon>Myxococcia</taxon>
        <taxon>Myxococcales</taxon>
        <taxon>Cystobacterineae</taxon>
        <taxon>Archangiaceae</taxon>
        <taxon>Archangium</taxon>
    </lineage>
</organism>
<dbReference type="RefSeq" id="WP_267541399.1">
    <property type="nucleotide sequence ID" value="NZ_JAPNKA010000001.1"/>
</dbReference>
<dbReference type="Pfam" id="PF09471">
    <property type="entry name" value="Peptidase_M64"/>
    <property type="match status" value="1"/>
</dbReference>
<dbReference type="Proteomes" id="UP001207654">
    <property type="component" value="Unassembled WGS sequence"/>
</dbReference>